<evidence type="ECO:0000256" key="8">
    <source>
        <dbReference type="ARBA" id="ARBA00022989"/>
    </source>
</evidence>
<evidence type="ECO:0000313" key="19">
    <source>
        <dbReference type="EMBL" id="PSC75780.1"/>
    </source>
</evidence>
<feature type="transmembrane region" description="Helical" evidence="16">
    <location>
        <begin position="1622"/>
        <end position="1641"/>
    </location>
</feature>
<feature type="transmembrane region" description="Helical" evidence="16">
    <location>
        <begin position="1690"/>
        <end position="1710"/>
    </location>
</feature>
<dbReference type="InterPro" id="IPR036259">
    <property type="entry name" value="MFS_trans_sf"/>
</dbReference>
<proteinExistence type="inferred from homology"/>
<dbReference type="PROSITE" id="PS50850">
    <property type="entry name" value="MFS"/>
    <property type="match status" value="1"/>
</dbReference>
<dbReference type="STRING" id="554055.A0A2P6VNX9"/>
<dbReference type="FunFam" id="1.20.1250.20:FF:000086">
    <property type="entry name" value="ascorbate transporter, chloroplastic isoform X2"/>
    <property type="match status" value="1"/>
</dbReference>
<dbReference type="InterPro" id="IPR020846">
    <property type="entry name" value="MFS_dom"/>
</dbReference>
<dbReference type="GO" id="GO:0003700">
    <property type="term" value="F:DNA-binding transcription factor activity"/>
    <property type="evidence" value="ECO:0007669"/>
    <property type="project" value="InterPro"/>
</dbReference>
<feature type="transmembrane region" description="Helical" evidence="16">
    <location>
        <begin position="1767"/>
        <end position="1797"/>
    </location>
</feature>
<feature type="compositionally biased region" description="Low complexity" evidence="15">
    <location>
        <begin position="1180"/>
        <end position="1237"/>
    </location>
</feature>
<comment type="caution">
    <text evidence="19">The sequence shown here is derived from an EMBL/GenBank/DDBJ whole genome shotgun (WGS) entry which is preliminary data.</text>
</comment>
<dbReference type="Gene3D" id="1.20.1250.20">
    <property type="entry name" value="MFS general substrate transporter like domains"/>
    <property type="match status" value="2"/>
</dbReference>
<evidence type="ECO:0000313" key="20">
    <source>
        <dbReference type="Proteomes" id="UP000239649"/>
    </source>
</evidence>
<feature type="compositionally biased region" description="Low complexity" evidence="15">
    <location>
        <begin position="1078"/>
        <end position="1116"/>
    </location>
</feature>
<feature type="compositionally biased region" description="Low complexity" evidence="15">
    <location>
        <begin position="651"/>
        <end position="669"/>
    </location>
</feature>
<dbReference type="SUPFAM" id="SSF103473">
    <property type="entry name" value="MFS general substrate transporter"/>
    <property type="match status" value="1"/>
</dbReference>
<feature type="domain" description="Major facilitator superfamily (MFS) profile" evidence="17">
    <location>
        <begin position="1470"/>
        <end position="1875"/>
    </location>
</feature>
<dbReference type="GO" id="GO:0005315">
    <property type="term" value="F:phosphate transmembrane transporter activity"/>
    <property type="evidence" value="ECO:0007669"/>
    <property type="project" value="UniProtKB-ARBA"/>
</dbReference>
<evidence type="ECO:0000256" key="6">
    <source>
        <dbReference type="ARBA" id="ARBA00022692"/>
    </source>
</evidence>
<dbReference type="PANTHER" id="PTHR11662">
    <property type="entry name" value="SOLUTE CARRIER FAMILY 17"/>
    <property type="match status" value="1"/>
</dbReference>
<feature type="compositionally biased region" description="Low complexity" evidence="15">
    <location>
        <begin position="926"/>
        <end position="939"/>
    </location>
</feature>
<feature type="transmembrane region" description="Helical" evidence="16">
    <location>
        <begin position="1730"/>
        <end position="1747"/>
    </location>
</feature>
<accession>A0A2P6VNX9</accession>
<feature type="compositionally biased region" description="Low complexity" evidence="15">
    <location>
        <begin position="742"/>
        <end position="773"/>
    </location>
</feature>
<dbReference type="InterPro" id="IPR001471">
    <property type="entry name" value="AP2/ERF_dom"/>
</dbReference>
<feature type="compositionally biased region" description="Low complexity" evidence="15">
    <location>
        <begin position="1159"/>
        <end position="1170"/>
    </location>
</feature>
<feature type="transmembrane region" description="Helical" evidence="16">
    <location>
        <begin position="1851"/>
        <end position="1870"/>
    </location>
</feature>
<feature type="compositionally biased region" description="Low complexity" evidence="15">
    <location>
        <begin position="1127"/>
        <end position="1143"/>
    </location>
</feature>
<keyword evidence="8 16" id="KW-1133">Transmembrane helix</keyword>
<keyword evidence="4" id="KW-0150">Chloroplast</keyword>
<dbReference type="GO" id="GO:0003677">
    <property type="term" value="F:DNA binding"/>
    <property type="evidence" value="ECO:0007669"/>
    <property type="project" value="UniProtKB-KW"/>
</dbReference>
<dbReference type="OrthoDB" id="2250022at2759"/>
<feature type="region of interest" description="Disordered" evidence="15">
    <location>
        <begin position="1078"/>
        <end position="1251"/>
    </location>
</feature>
<dbReference type="InterPro" id="IPR050382">
    <property type="entry name" value="MFS_Na/Anion_cotransporter"/>
</dbReference>
<evidence type="ECO:0000256" key="13">
    <source>
        <dbReference type="ARBA" id="ARBA00023242"/>
    </source>
</evidence>
<evidence type="ECO:0000259" key="17">
    <source>
        <dbReference type="PROSITE" id="PS50850"/>
    </source>
</evidence>
<feature type="compositionally biased region" description="Low complexity" evidence="15">
    <location>
        <begin position="903"/>
        <end position="917"/>
    </location>
</feature>
<evidence type="ECO:0000256" key="12">
    <source>
        <dbReference type="ARBA" id="ARBA00023163"/>
    </source>
</evidence>
<feature type="region of interest" description="Disordered" evidence="15">
    <location>
        <begin position="552"/>
        <end position="580"/>
    </location>
</feature>
<feature type="compositionally biased region" description="Basic and acidic residues" evidence="15">
    <location>
        <begin position="481"/>
        <end position="497"/>
    </location>
</feature>
<comment type="similarity">
    <text evidence="14">Belongs to the major facilitator superfamily. Sodium/anion cotransporter (TC 2.A.1.14) family.</text>
</comment>
<feature type="compositionally biased region" description="Low complexity" evidence="15">
    <location>
        <begin position="330"/>
        <end position="378"/>
    </location>
</feature>
<evidence type="ECO:0000256" key="5">
    <source>
        <dbReference type="ARBA" id="ARBA00022640"/>
    </source>
</evidence>
<feature type="transmembrane region" description="Helical" evidence="16">
    <location>
        <begin position="1817"/>
        <end position="1844"/>
    </location>
</feature>
<evidence type="ECO:0000256" key="7">
    <source>
        <dbReference type="ARBA" id="ARBA00022946"/>
    </source>
</evidence>
<dbReference type="InterPro" id="IPR011701">
    <property type="entry name" value="MFS"/>
</dbReference>
<keyword evidence="20" id="KW-1185">Reference proteome</keyword>
<evidence type="ECO:0000256" key="4">
    <source>
        <dbReference type="ARBA" id="ARBA00022528"/>
    </source>
</evidence>
<evidence type="ECO:0000256" key="3">
    <source>
        <dbReference type="ARBA" id="ARBA00004229"/>
    </source>
</evidence>
<comment type="subcellular location">
    <subcellularLocation>
        <location evidence="2">Membrane</location>
        <topology evidence="2">Multi-pass membrane protein</topology>
    </subcellularLocation>
    <subcellularLocation>
        <location evidence="1">Nucleus</location>
    </subcellularLocation>
    <subcellularLocation>
        <location evidence="3">Plastid</location>
        <location evidence="3">Chloroplast</location>
    </subcellularLocation>
</comment>
<dbReference type="GO" id="GO:0009507">
    <property type="term" value="C:chloroplast"/>
    <property type="evidence" value="ECO:0007669"/>
    <property type="project" value="UniProtKB-SubCell"/>
</dbReference>
<feature type="compositionally biased region" description="Acidic residues" evidence="15">
    <location>
        <begin position="813"/>
        <end position="844"/>
    </location>
</feature>
<dbReference type="PANTHER" id="PTHR11662:SF446">
    <property type="entry name" value="SODIUM-DEPENDENT PHOSPHATE TRANSPORT PROTEIN 1, CHLOROPLASTIC"/>
    <property type="match status" value="1"/>
</dbReference>
<feature type="compositionally biased region" description="Low complexity" evidence="15">
    <location>
        <begin position="438"/>
        <end position="464"/>
    </location>
</feature>
<evidence type="ECO:0000256" key="11">
    <source>
        <dbReference type="ARBA" id="ARBA00023136"/>
    </source>
</evidence>
<keyword evidence="6 16" id="KW-0812">Transmembrane</keyword>
<keyword evidence="10" id="KW-0238">DNA-binding</keyword>
<keyword evidence="12" id="KW-0804">Transcription</keyword>
<dbReference type="FunFam" id="1.20.1250.20:FF:000058">
    <property type="entry name" value="ascorbate transporter, chloroplastic isoform X1"/>
    <property type="match status" value="1"/>
</dbReference>
<dbReference type="Proteomes" id="UP000239649">
    <property type="component" value="Unassembled WGS sequence"/>
</dbReference>
<feature type="compositionally biased region" description="Basic and acidic residues" evidence="15">
    <location>
        <begin position="1145"/>
        <end position="1157"/>
    </location>
</feature>
<feature type="compositionally biased region" description="Low complexity" evidence="15">
    <location>
        <begin position="631"/>
        <end position="644"/>
    </location>
</feature>
<dbReference type="PROSITE" id="PS51032">
    <property type="entry name" value="AP2_ERF"/>
    <property type="match status" value="1"/>
</dbReference>
<evidence type="ECO:0000256" key="10">
    <source>
        <dbReference type="ARBA" id="ARBA00023125"/>
    </source>
</evidence>
<dbReference type="CDD" id="cd17380">
    <property type="entry name" value="MFS_SLC17A9_like"/>
    <property type="match status" value="1"/>
</dbReference>
<keyword evidence="13" id="KW-0539">Nucleus</keyword>
<keyword evidence="7" id="KW-0809">Transit peptide</keyword>
<feature type="domain" description="AP2/ERF" evidence="18">
    <location>
        <begin position="157"/>
        <end position="217"/>
    </location>
</feature>
<keyword evidence="5" id="KW-0934">Plastid</keyword>
<evidence type="ECO:0000256" key="15">
    <source>
        <dbReference type="SAM" id="MobiDB-lite"/>
    </source>
</evidence>
<evidence type="ECO:0000256" key="16">
    <source>
        <dbReference type="SAM" id="Phobius"/>
    </source>
</evidence>
<dbReference type="InterPro" id="IPR044777">
    <property type="entry name" value="SLC17A9-like"/>
</dbReference>
<dbReference type="Pfam" id="PF07690">
    <property type="entry name" value="MFS_1"/>
    <property type="match status" value="1"/>
</dbReference>
<protein>
    <submittedName>
        <fullName evidence="19">Anion transporter 2, chloroplastic</fullName>
    </submittedName>
</protein>
<feature type="region of interest" description="Disordered" evidence="15">
    <location>
        <begin position="433"/>
        <end position="503"/>
    </location>
</feature>
<evidence type="ECO:0000259" key="18">
    <source>
        <dbReference type="PROSITE" id="PS51032"/>
    </source>
</evidence>
<evidence type="ECO:0000256" key="9">
    <source>
        <dbReference type="ARBA" id="ARBA00023015"/>
    </source>
</evidence>
<evidence type="ECO:0000256" key="2">
    <source>
        <dbReference type="ARBA" id="ARBA00004141"/>
    </source>
</evidence>
<dbReference type="EMBL" id="LHPF02000002">
    <property type="protein sequence ID" value="PSC75780.1"/>
    <property type="molecule type" value="Genomic_DNA"/>
</dbReference>
<organism evidence="19 20">
    <name type="scientific">Micractinium conductrix</name>
    <dbReference type="NCBI Taxonomy" id="554055"/>
    <lineage>
        <taxon>Eukaryota</taxon>
        <taxon>Viridiplantae</taxon>
        <taxon>Chlorophyta</taxon>
        <taxon>core chlorophytes</taxon>
        <taxon>Trebouxiophyceae</taxon>
        <taxon>Chlorellales</taxon>
        <taxon>Chlorellaceae</taxon>
        <taxon>Chlorella clade</taxon>
        <taxon>Micractinium</taxon>
    </lineage>
</organism>
<evidence type="ECO:0000256" key="14">
    <source>
        <dbReference type="ARBA" id="ARBA00024362"/>
    </source>
</evidence>
<name>A0A2P6VNX9_9CHLO</name>
<keyword evidence="11 16" id="KW-0472">Membrane</keyword>
<dbReference type="GO" id="GO:0042170">
    <property type="term" value="C:plastid membrane"/>
    <property type="evidence" value="ECO:0007669"/>
    <property type="project" value="UniProtKB-ARBA"/>
</dbReference>
<evidence type="ECO:0000256" key="1">
    <source>
        <dbReference type="ARBA" id="ARBA00004123"/>
    </source>
</evidence>
<dbReference type="GO" id="GO:0005634">
    <property type="term" value="C:nucleus"/>
    <property type="evidence" value="ECO:0007669"/>
    <property type="project" value="UniProtKB-SubCell"/>
</dbReference>
<gene>
    <name evidence="19" type="ORF">C2E20_1161</name>
</gene>
<feature type="compositionally biased region" description="Low complexity" evidence="15">
    <location>
        <begin position="852"/>
        <end position="863"/>
    </location>
</feature>
<feature type="region of interest" description="Disordered" evidence="15">
    <location>
        <begin position="1310"/>
        <end position="1337"/>
    </location>
</feature>
<reference evidence="19 20" key="1">
    <citation type="journal article" date="2018" name="Plant J.">
        <title>Genome sequences of Chlorella sorokiniana UTEX 1602 and Micractinium conductrix SAG 241.80: implications to maltose excretion by a green alga.</title>
        <authorList>
            <person name="Arriola M.B."/>
            <person name="Velmurugan N."/>
            <person name="Zhang Y."/>
            <person name="Plunkett M.H."/>
            <person name="Hondzo H."/>
            <person name="Barney B.M."/>
        </authorList>
    </citation>
    <scope>NUCLEOTIDE SEQUENCE [LARGE SCALE GENOMIC DNA]</scope>
    <source>
        <strain evidence="19 20">SAG 241.80</strain>
    </source>
</reference>
<feature type="region of interest" description="Disordered" evidence="15">
    <location>
        <begin position="308"/>
        <end position="378"/>
    </location>
</feature>
<keyword evidence="9" id="KW-0805">Transcription regulation</keyword>
<feature type="region of interest" description="Disordered" evidence="15">
    <location>
        <begin position="631"/>
        <end position="682"/>
    </location>
</feature>
<feature type="region of interest" description="Disordered" evidence="15">
    <location>
        <begin position="739"/>
        <end position="947"/>
    </location>
</feature>
<sequence length="2231" mass="238115">MHGVEEGSGASFKLAVRIFPQGWVRVGSYRTAALAAAAHDHVLLWHTLHSHHSAPAGGGGPAAAAHAAELPLEQATALVEGLESCLNWLPQRYLTNSALLLQLGTATFQQLLDHLRPHALAEWEPTAAGANGPGGDAGGGAAAVASAAALRKDNTSSFLGVSRNTGGASWAAGITARGKREYLGSFPTALEAAVVRDIGTLWKQLQEPEAACRLNLPQLMLDGDAWLMEMLRGVPDGAALKEALAEWVPRNLEDVVECVQGSTHAGGGQRAALEAVAGLMLETGGAAAAARRALGPDAAPFMRSHGEQLPALVPQGQRKGKWRKLPHPPAGQQAQQEQPPQGAQPAQAGPPATERQQAMQQKQQQQKQQQQQVEAEEQAAAPPQQALCCSHCGTGKAGPRSKAAWKKQAFTGARLCKACHDFSRAYQGHLPELPPAVGPSAAQASPQAAAAAGTQQQQAAVAATEQHEQTKQAPQQGTTHEQQREQQERPQQRHEQQHQQGPPLCSHCSAACTSSKNYWHPITKARLCWACRMHIGMRGQLPALVDAAGGASSSQAQQQQQEEAQQAAAAEPAVAEQQAEQPQQQGLPLCTHCGAACISTRNYLHPETKARLCSGCRHHMGRCGQLPALDDAAGGASSSQAQEQQQEEAQDAAAAEPAVAEQQAEQPQQQERREQQQQQHQQQHQQQGLPLCTHCGAACMSTRNYLHPETKARLCSGCRMHMGRCGQLPALDDDVGCASSSQAQQQQQEEAQQAQQQRQQQHNGAQEEQQQVQPTAGRKRELEPAQATRSEAASGSKRSRIQRVDKPLPPQQEQEEEAQPQEEEEEEQQEHWLEEEEQQEQQEEDQQRQRLPASEAAQPSSSAGHKRSRQEADDAPAALAEAASDRGVPAQKKRLHAQDVHQAGSPGAAAAAAAAPPADAPPADAPPADAAAAAAAAGPQRKGKGGGPCSWVGEDRAALEVVVSEFCVRNSCLRLPAGMAADLMGLPNGGRVELCCLRDNADDDAPVWHVRLKTGHLDAEELYRRLPVRAGDRLLLVRRARPSAAAAKSRLVAVAKLAATDDAVALAAREAAPEREAAVALASSSDGAPAKPASARRPASTSGQLPAQRQRQQQELPLPPPAVHQRQQQQKSSSEAGSAAGRGLPHGEEQQQVKEEQPVEGQEQVEQQQEGRARSPPPMQQQQQQQRSQQQQQQRQQQQQQQGAQQQGAQQQGAQQQAQQQQGAQQQAQQQRRSVQQDPRHGSQTAEDEAAVDAGITDSLVVEFCALLYYPPAHMTPAKLASLDATLRAFLQARKFGPAAQLLKLVEPAAAQEPGSAPPSPPASSTSRGAPPPADMRLGVTSLAQASTSGREEAGLRMMAHNPLAQASRRRLAAAAVALPPAAALRLSPRQTTALLLAAPTSRRCRRAAPPLRAHFISAGDGGGEAALGSGFEESEVVGSGSYSGSYSGGSGGGGAVSRDKPGWQRRWTMVAMCFVAFMLCNMDRVNMSIAILPISQQYQWTSATIGLVQSSFFWGYLLTQVAGGVWADRFGGKKVLGLGVLWWSLATVLTPWAARTSLPVLLAARACMGIGEGVAMPAMNNLLSKWVPVRERSRSLSLVYSGMYTGSMLGLAASPSMIASWGWPSVFYIFGAAGLMWYIWWQRYAAPAPQDDPAISESELRYISRNTAPPRPPLAKVPWGLLLSKPATWALIICHFCHNWGTFILLTWMPTYYNQVLGLDLKSSGLFSVLPWVTMALAANVGGWIADSMVEKGWSVTHVRKIMQTIGFLGPAFFLTQLGNITTVTGAVACMMAAQGLDAFSQSGLYSNHADIGPRYAGVLLGLSNTAGVLAGVLGTAATGYILQKGTWKQVWSVAVALYLVGTVVWNLFATGERHERLRAVVGARLEAADALRAAANGGALPPPELAHDALSFLRELVSTLQALDTEATAHAALTHSAAPAAAPLYQAILAAIATVVAAPGVGAAVEEDAARGGRSVHDTLELLELLISQMMSSGVRCMGNDPSRLMENSSGCGLWTAVHALLGAAPTCGLRALLVLASPCGTRLLASALLRKEDVHAANMRGTANALLGEALEWMAAQAPLLADRLRPQHLAAPLNERLGALLGERMGSEAWEAVWSPVRRGVRTLAAELIHAGGAPLYAAWRDCLPPYDGPGARPPLLHFMQAEWGRMQNECRREPLETRLQRILLKCVHRATEQAGLVELQDFMWAQPSRGQAPRGSRLRLPTRWMG</sequence>